<organism evidence="3 4">
    <name type="scientific">Paramecium sonneborni</name>
    <dbReference type="NCBI Taxonomy" id="65129"/>
    <lineage>
        <taxon>Eukaryota</taxon>
        <taxon>Sar</taxon>
        <taxon>Alveolata</taxon>
        <taxon>Ciliophora</taxon>
        <taxon>Intramacronucleata</taxon>
        <taxon>Oligohymenophorea</taxon>
        <taxon>Peniculida</taxon>
        <taxon>Parameciidae</taxon>
        <taxon>Paramecium</taxon>
    </lineage>
</organism>
<keyword evidence="4" id="KW-1185">Reference proteome</keyword>
<evidence type="ECO:0000256" key="1">
    <source>
        <dbReference type="ARBA" id="ARBA00022448"/>
    </source>
</evidence>
<gene>
    <name evidence="3" type="ORF">PSON_ATCC_30995.1.T1740017</name>
</gene>
<comment type="caution">
    <text evidence="3">The sequence shown here is derived from an EMBL/GenBank/DDBJ whole genome shotgun (WGS) entry which is preliminary data.</text>
</comment>
<name>A0A8S1RFX1_9CILI</name>
<proteinExistence type="predicted"/>
<dbReference type="EMBL" id="CAJJDN010000174">
    <property type="protein sequence ID" value="CAD8127211.1"/>
    <property type="molecule type" value="Genomic_DNA"/>
</dbReference>
<protein>
    <submittedName>
        <fullName evidence="3">Uncharacterized protein</fullName>
    </submittedName>
</protein>
<dbReference type="PANTHER" id="PTHR23316">
    <property type="entry name" value="IMPORTIN ALPHA"/>
    <property type="match status" value="1"/>
</dbReference>
<evidence type="ECO:0000256" key="2">
    <source>
        <dbReference type="ARBA" id="ARBA00022927"/>
    </source>
</evidence>
<reference evidence="3" key="1">
    <citation type="submission" date="2021-01" db="EMBL/GenBank/DDBJ databases">
        <authorList>
            <consortium name="Genoscope - CEA"/>
            <person name="William W."/>
        </authorList>
    </citation>
    <scope>NUCLEOTIDE SEQUENCE</scope>
</reference>
<dbReference type="OrthoDB" id="295461at2759"/>
<keyword evidence="2" id="KW-0653">Protein transport</keyword>
<dbReference type="GO" id="GO:0015031">
    <property type="term" value="P:protein transport"/>
    <property type="evidence" value="ECO:0007669"/>
    <property type="project" value="UniProtKB-KW"/>
</dbReference>
<evidence type="ECO:0000313" key="3">
    <source>
        <dbReference type="EMBL" id="CAD8127211.1"/>
    </source>
</evidence>
<dbReference type="Proteomes" id="UP000692954">
    <property type="component" value="Unassembled WGS sequence"/>
</dbReference>
<dbReference type="AlphaFoldDB" id="A0A8S1RFX1"/>
<accession>A0A8S1RFX1</accession>
<evidence type="ECO:0000313" key="4">
    <source>
        <dbReference type="Proteomes" id="UP000692954"/>
    </source>
</evidence>
<sequence length="106" mass="12329">MIVNAVQHGTNEDLNQMIKNKLIQSILNMLNLAQVKEISSHHLKKGLEILIKILRKGEIRSKDRQKNQYFTVFIEIDGKDVIQKLLSSNQDDVAKYAYIFKQEFTL</sequence>
<keyword evidence="1" id="KW-0813">Transport</keyword>